<name>A0A918E620_9ACTN</name>
<dbReference type="InterPro" id="IPR020843">
    <property type="entry name" value="ER"/>
</dbReference>
<dbReference type="PANTHER" id="PTHR11695:SF294">
    <property type="entry name" value="RETICULON-4-INTERACTING PROTEIN 1, MITOCHONDRIAL"/>
    <property type="match status" value="1"/>
</dbReference>
<dbReference type="EMBL" id="BMNK01000008">
    <property type="protein sequence ID" value="GGP10259.1"/>
    <property type="molecule type" value="Genomic_DNA"/>
</dbReference>
<evidence type="ECO:0000259" key="1">
    <source>
        <dbReference type="SMART" id="SM00829"/>
    </source>
</evidence>
<dbReference type="SMART" id="SM00829">
    <property type="entry name" value="PKS_ER"/>
    <property type="match status" value="1"/>
</dbReference>
<gene>
    <name evidence="2" type="ORF">GCM10012278_49200</name>
</gene>
<reference evidence="2" key="2">
    <citation type="submission" date="2020-09" db="EMBL/GenBank/DDBJ databases">
        <authorList>
            <person name="Sun Q."/>
            <person name="Zhou Y."/>
        </authorList>
    </citation>
    <scope>NUCLEOTIDE SEQUENCE</scope>
    <source>
        <strain evidence="2">CGMCC 4.7430</strain>
    </source>
</reference>
<dbReference type="SUPFAM" id="SSF51735">
    <property type="entry name" value="NAD(P)-binding Rossmann-fold domains"/>
    <property type="match status" value="1"/>
</dbReference>
<dbReference type="Pfam" id="PF13602">
    <property type="entry name" value="ADH_zinc_N_2"/>
    <property type="match status" value="1"/>
</dbReference>
<dbReference type="SUPFAM" id="SSF50129">
    <property type="entry name" value="GroES-like"/>
    <property type="match status" value="1"/>
</dbReference>
<dbReference type="Proteomes" id="UP000660745">
    <property type="component" value="Unassembled WGS sequence"/>
</dbReference>
<dbReference type="CDD" id="cd05289">
    <property type="entry name" value="MDR_like_2"/>
    <property type="match status" value="1"/>
</dbReference>
<protein>
    <submittedName>
        <fullName evidence="2">NADPH:quinone reductase</fullName>
    </submittedName>
</protein>
<dbReference type="InterPro" id="IPR036291">
    <property type="entry name" value="NAD(P)-bd_dom_sf"/>
</dbReference>
<accession>A0A918E620</accession>
<evidence type="ECO:0000313" key="2">
    <source>
        <dbReference type="EMBL" id="GGP10259.1"/>
    </source>
</evidence>
<dbReference type="InterPro" id="IPR011032">
    <property type="entry name" value="GroES-like_sf"/>
</dbReference>
<reference evidence="2" key="1">
    <citation type="journal article" date="2014" name="Int. J. Syst. Evol. Microbiol.">
        <title>Complete genome sequence of Corynebacterium casei LMG S-19264T (=DSM 44701T), isolated from a smear-ripened cheese.</title>
        <authorList>
            <consortium name="US DOE Joint Genome Institute (JGI-PGF)"/>
            <person name="Walter F."/>
            <person name="Albersmeier A."/>
            <person name="Kalinowski J."/>
            <person name="Ruckert C."/>
        </authorList>
    </citation>
    <scope>NUCLEOTIDE SEQUENCE</scope>
    <source>
        <strain evidence="2">CGMCC 4.7430</strain>
    </source>
</reference>
<sequence length="318" mass="32582">MRAIAITGFGADPEIMQVPAPEPGPREVFVRMRAAGYNPVDTKVAAGAMKGMVPFTFPLILGTDGAGVVEATGAEVTAFSPGDEVFGRFADYPRGLGAFAEYGVAAEDGPIAHKPPGVPFEQAAAVPTASGTAHEVVETARLNEGKTVLIIGATGGVGQSAVQLAARHGARVIATAAPDAEALVRDLGASDTVDHSAGSGGGSVADQVLALCPDGIDAVLDLVDPAEAIGDVIRMLRPGGIIVSIVGALDPDDLTEREIRAVNLVHRPSGPLLADLGAALDSGDLRVNIQAQVPFEQLPDRLRDLQHGHARGKVVIEI</sequence>
<dbReference type="PANTHER" id="PTHR11695">
    <property type="entry name" value="ALCOHOL DEHYDROGENASE RELATED"/>
    <property type="match status" value="1"/>
</dbReference>
<dbReference type="Gene3D" id="3.40.50.720">
    <property type="entry name" value="NAD(P)-binding Rossmann-like Domain"/>
    <property type="match status" value="1"/>
</dbReference>
<keyword evidence="3" id="KW-1185">Reference proteome</keyword>
<evidence type="ECO:0000313" key="3">
    <source>
        <dbReference type="Proteomes" id="UP000660745"/>
    </source>
</evidence>
<proteinExistence type="predicted"/>
<dbReference type="Gene3D" id="3.90.180.10">
    <property type="entry name" value="Medium-chain alcohol dehydrogenases, catalytic domain"/>
    <property type="match status" value="1"/>
</dbReference>
<dbReference type="Pfam" id="PF08240">
    <property type="entry name" value="ADH_N"/>
    <property type="match status" value="1"/>
</dbReference>
<organism evidence="2 3">
    <name type="scientific">Nonomuraea glycinis</name>
    <dbReference type="NCBI Taxonomy" id="2047744"/>
    <lineage>
        <taxon>Bacteria</taxon>
        <taxon>Bacillati</taxon>
        <taxon>Actinomycetota</taxon>
        <taxon>Actinomycetes</taxon>
        <taxon>Streptosporangiales</taxon>
        <taxon>Streptosporangiaceae</taxon>
        <taxon>Nonomuraea</taxon>
    </lineage>
</organism>
<dbReference type="RefSeq" id="WP_225277527.1">
    <property type="nucleotide sequence ID" value="NZ_JAIWLT010000009.1"/>
</dbReference>
<comment type="caution">
    <text evidence="2">The sequence shown here is derived from an EMBL/GenBank/DDBJ whole genome shotgun (WGS) entry which is preliminary data.</text>
</comment>
<dbReference type="GO" id="GO:0016491">
    <property type="term" value="F:oxidoreductase activity"/>
    <property type="evidence" value="ECO:0007669"/>
    <property type="project" value="InterPro"/>
</dbReference>
<feature type="domain" description="Enoyl reductase (ER)" evidence="1">
    <location>
        <begin position="10"/>
        <end position="316"/>
    </location>
</feature>
<dbReference type="InterPro" id="IPR050700">
    <property type="entry name" value="YIM1/Zinc_Alcohol_DH_Fams"/>
</dbReference>
<dbReference type="AlphaFoldDB" id="A0A918E620"/>
<dbReference type="InterPro" id="IPR013154">
    <property type="entry name" value="ADH-like_N"/>
</dbReference>